<keyword evidence="1" id="KW-0472">Membrane</keyword>
<dbReference type="InParanoid" id="G8YTF8"/>
<organism evidence="2 3">
    <name type="scientific">Pichia sorbitophila (strain ATCC MYA-4447 / BCRC 22081 / CBS 7064 / NBRC 10061 / NRRL Y-12695)</name>
    <name type="common">Hybrid yeast</name>
    <dbReference type="NCBI Taxonomy" id="559304"/>
    <lineage>
        <taxon>Eukaryota</taxon>
        <taxon>Fungi</taxon>
        <taxon>Dikarya</taxon>
        <taxon>Ascomycota</taxon>
        <taxon>Saccharomycotina</taxon>
        <taxon>Pichiomycetes</taxon>
        <taxon>Debaryomycetaceae</taxon>
        <taxon>Millerozyma</taxon>
    </lineage>
</organism>
<dbReference type="EMBL" id="FO082058">
    <property type="protein sequence ID" value="CCE73209.1"/>
    <property type="molecule type" value="Genomic_DNA"/>
</dbReference>
<dbReference type="Proteomes" id="UP000005222">
    <property type="component" value="Chromosome B"/>
</dbReference>
<proteinExistence type="predicted"/>
<reference evidence="2 3" key="1">
    <citation type="journal article" date="2012" name="G3 (Bethesda)">
        <title>Pichia sorbitophila, an interspecies yeast hybrid reveals early steps of genome resolution following polyploidization.</title>
        <authorList>
            <person name="Leh Louis V."/>
            <person name="Despons L."/>
            <person name="Friedrich A."/>
            <person name="Martin T."/>
            <person name="Durrens P."/>
            <person name="Casaregola S."/>
            <person name="Neuveglise C."/>
            <person name="Fairhead C."/>
            <person name="Marck C."/>
            <person name="Cruz J.A."/>
            <person name="Straub M.L."/>
            <person name="Kugler V."/>
            <person name="Sacerdot C."/>
            <person name="Uzunov Z."/>
            <person name="Thierry A."/>
            <person name="Weiss S."/>
            <person name="Bleykasten C."/>
            <person name="De Montigny J."/>
            <person name="Jacques N."/>
            <person name="Jung P."/>
            <person name="Lemaire M."/>
            <person name="Mallet S."/>
            <person name="Morel G."/>
            <person name="Richard G.F."/>
            <person name="Sarkar A."/>
            <person name="Savel G."/>
            <person name="Schacherer J."/>
            <person name="Seret M.L."/>
            <person name="Talla E."/>
            <person name="Samson G."/>
            <person name="Jubin C."/>
            <person name="Poulain J."/>
            <person name="Vacherie B."/>
            <person name="Barbe V."/>
            <person name="Pelletier E."/>
            <person name="Sherman D.J."/>
            <person name="Westhof E."/>
            <person name="Weissenbach J."/>
            <person name="Baret P.V."/>
            <person name="Wincker P."/>
            <person name="Gaillardin C."/>
            <person name="Dujon B."/>
            <person name="Souciet J.L."/>
        </authorList>
    </citation>
    <scope>NUCLEOTIDE SEQUENCE [LARGE SCALE GENOMIC DNA]</scope>
    <source>
        <strain evidence="3">ATCC MYA-4447 / BCRC 22081 / CBS 7064 / NBRC 10061 / NRRL Y-12695</strain>
    </source>
</reference>
<accession>G8YTF8</accession>
<dbReference type="AlphaFoldDB" id="G8YTF8"/>
<gene>
    <name evidence="2" type="primary">Piso0_000237</name>
    <name evidence="2" type="ORF">GNLVRS01_PISO0B05017g</name>
</gene>
<dbReference type="HOGENOM" id="CLU_2386934_0_0_1"/>
<protein>
    <submittedName>
        <fullName evidence="2">Piso0_000237 protein</fullName>
    </submittedName>
</protein>
<evidence type="ECO:0000256" key="1">
    <source>
        <dbReference type="SAM" id="Phobius"/>
    </source>
</evidence>
<keyword evidence="1" id="KW-0812">Transmembrane</keyword>
<evidence type="ECO:0000313" key="2">
    <source>
        <dbReference type="EMBL" id="CCE73209.1"/>
    </source>
</evidence>
<evidence type="ECO:0000313" key="3">
    <source>
        <dbReference type="Proteomes" id="UP000005222"/>
    </source>
</evidence>
<name>G8YTF8_PICSO</name>
<feature type="transmembrane region" description="Helical" evidence="1">
    <location>
        <begin position="53"/>
        <end position="75"/>
    </location>
</feature>
<keyword evidence="3" id="KW-1185">Reference proteome</keyword>
<sequence length="94" mass="11108">MPDENSENCLNRNITQNHIIQNGPFASMTAKIRVNHHSPRVILWQLCLAREIYIRRFLAIVSTSIIVNILIYLIIRAFCSPKWKLEAHYQIDYR</sequence>
<keyword evidence="1" id="KW-1133">Transmembrane helix</keyword>